<comment type="caution">
    <text evidence="4">The sequence shown here is derived from an EMBL/GenBank/DDBJ whole genome shotgun (WGS) entry which is preliminary data.</text>
</comment>
<accession>A0A419VV85</accession>
<dbReference type="AlphaFoldDB" id="A0A419VV85"/>
<feature type="compositionally biased region" description="Polar residues" evidence="1">
    <location>
        <begin position="106"/>
        <end position="117"/>
    </location>
</feature>
<name>A0A419VV85_9BACT</name>
<feature type="region of interest" description="Disordered" evidence="1">
    <location>
        <begin position="87"/>
        <end position="121"/>
    </location>
</feature>
<evidence type="ECO:0000256" key="1">
    <source>
        <dbReference type="SAM" id="MobiDB-lite"/>
    </source>
</evidence>
<keyword evidence="5" id="KW-1185">Reference proteome</keyword>
<evidence type="ECO:0000259" key="3">
    <source>
        <dbReference type="Pfam" id="PF13568"/>
    </source>
</evidence>
<evidence type="ECO:0000313" key="4">
    <source>
        <dbReference type="EMBL" id="RKD86043.1"/>
    </source>
</evidence>
<organism evidence="4 5">
    <name type="scientific">Mangrovibacterium diazotrophicum</name>
    <dbReference type="NCBI Taxonomy" id="1261403"/>
    <lineage>
        <taxon>Bacteria</taxon>
        <taxon>Pseudomonadati</taxon>
        <taxon>Bacteroidota</taxon>
        <taxon>Bacteroidia</taxon>
        <taxon>Marinilabiliales</taxon>
        <taxon>Prolixibacteraceae</taxon>
        <taxon>Mangrovibacterium</taxon>
    </lineage>
</organism>
<dbReference type="EMBL" id="RAPN01000005">
    <property type="protein sequence ID" value="RKD86043.1"/>
    <property type="molecule type" value="Genomic_DNA"/>
</dbReference>
<keyword evidence="2" id="KW-0812">Transmembrane</keyword>
<evidence type="ECO:0000313" key="5">
    <source>
        <dbReference type="Proteomes" id="UP000283387"/>
    </source>
</evidence>
<evidence type="ECO:0000256" key="2">
    <source>
        <dbReference type="SAM" id="Phobius"/>
    </source>
</evidence>
<dbReference type="RefSeq" id="WP_120275360.1">
    <property type="nucleotide sequence ID" value="NZ_RAPN01000005.1"/>
</dbReference>
<dbReference type="Pfam" id="PF13568">
    <property type="entry name" value="OMP_b-brl_2"/>
    <property type="match status" value="1"/>
</dbReference>
<keyword evidence="2" id="KW-1133">Transmembrane helix</keyword>
<dbReference type="OrthoDB" id="1113942at2"/>
<feature type="domain" description="Outer membrane protein beta-barrel" evidence="3">
    <location>
        <begin position="211"/>
        <end position="464"/>
    </location>
</feature>
<proteinExistence type="predicted"/>
<sequence>MRKEDNHIDELFRSKLDDFEIKPPAYVWDAILEKQEADKRKKRALWIKFSGVAAALLLAFLLGWELQHEGELPATNEMAAKQIGKDNFNGEDEIDSNNEKDVESQLAESSRTIGDSKNTNDKDLLVNESSVVKQKNSEQQRSSEASNLTVLENAEVERSESILAMLQKRLSEIAFIYPKTNELDEIDPSEDDAFLSEQDRAIIAQNQQTLQSEKKKKRSGLGWAVGAQVNPVLAVNDSKQSQQYASGMNKATENSSMQLGGGLTVAVKRSGRWSIQSGVMYNTLSQSSSNNVSNRNSNLDYAAAPETSGIPGSGAAYYKVGESSNGTVSIQTPAGTIQVNSLPQNALVAADYEALASSSSDVLMTSTDFEQHFDYIEIPLLLRYQLVDQKFGLQLMAGLNTGFLVGNSAYADSGSGRSNIGETSDMNSVSYSTNFGVGLGYKLTPALQLRFEPQMRYYLESLSSNPDISYKPYTFGFYTGISYSF</sequence>
<dbReference type="Proteomes" id="UP000283387">
    <property type="component" value="Unassembled WGS sequence"/>
</dbReference>
<dbReference type="InterPro" id="IPR025665">
    <property type="entry name" value="Beta-barrel_OMP_2"/>
</dbReference>
<gene>
    <name evidence="4" type="ORF">BC643_4359</name>
</gene>
<protein>
    <submittedName>
        <fullName evidence="4">Outer membrane protein with beta-barrel domain</fullName>
    </submittedName>
</protein>
<reference evidence="4 5" key="1">
    <citation type="submission" date="2018-09" db="EMBL/GenBank/DDBJ databases">
        <title>Genomic Encyclopedia of Archaeal and Bacterial Type Strains, Phase II (KMG-II): from individual species to whole genera.</title>
        <authorList>
            <person name="Goeker M."/>
        </authorList>
    </citation>
    <scope>NUCLEOTIDE SEQUENCE [LARGE SCALE GENOMIC DNA]</scope>
    <source>
        <strain evidence="4 5">DSM 27148</strain>
    </source>
</reference>
<feature type="transmembrane region" description="Helical" evidence="2">
    <location>
        <begin position="45"/>
        <end position="64"/>
    </location>
</feature>
<keyword evidence="2" id="KW-0472">Membrane</keyword>